<dbReference type="EMBL" id="ADVR01000114">
    <property type="protein sequence ID" value="EFO79393.1"/>
    <property type="molecule type" value="Genomic_DNA"/>
</dbReference>
<dbReference type="HOGENOM" id="CLU_060924_0_0_0"/>
<dbReference type="PANTHER" id="PTHR22674">
    <property type="entry name" value="NTPASE, KAP FAMILY P-LOOP DOMAIN-CONTAINING 1"/>
    <property type="match status" value="1"/>
</dbReference>
<dbReference type="InterPro" id="IPR052754">
    <property type="entry name" value="NTPase_KAP_P-loop"/>
</dbReference>
<comment type="caution">
    <text evidence="2">The sequence shown here is derived from an EMBL/GenBank/DDBJ whole genome shotgun (WGS) entry which is preliminary data.</text>
</comment>
<dbReference type="InterPro" id="IPR027417">
    <property type="entry name" value="P-loop_NTPase"/>
</dbReference>
<name>E1IHE0_9CHLR</name>
<dbReference type="PANTHER" id="PTHR22674:SF6">
    <property type="entry name" value="NTPASE KAP FAMILY P-LOOP DOMAIN-CONTAINING PROTEIN 1"/>
    <property type="match status" value="1"/>
</dbReference>
<accession>E1IHE0</accession>
<dbReference type="OrthoDB" id="9795864at2"/>
<evidence type="ECO:0000313" key="2">
    <source>
        <dbReference type="EMBL" id="EFO79393.1"/>
    </source>
</evidence>
<protein>
    <recommendedName>
        <fullName evidence="1">KAP NTPase domain-containing protein</fullName>
    </recommendedName>
</protein>
<organism evidence="2 3">
    <name type="scientific">Oscillochloris trichoides DG-6</name>
    <dbReference type="NCBI Taxonomy" id="765420"/>
    <lineage>
        <taxon>Bacteria</taxon>
        <taxon>Bacillati</taxon>
        <taxon>Chloroflexota</taxon>
        <taxon>Chloroflexia</taxon>
        <taxon>Chloroflexales</taxon>
        <taxon>Chloroflexineae</taxon>
        <taxon>Oscillochloridaceae</taxon>
        <taxon>Oscillochloris</taxon>
    </lineage>
</organism>
<evidence type="ECO:0000313" key="3">
    <source>
        <dbReference type="Proteomes" id="UP000054010"/>
    </source>
</evidence>
<dbReference type="InterPro" id="IPR011646">
    <property type="entry name" value="KAP_P-loop"/>
</dbReference>
<dbReference type="STRING" id="765420.OSCT_2741"/>
<dbReference type="AlphaFoldDB" id="E1IHE0"/>
<gene>
    <name evidence="2" type="ORF">OSCT_2741</name>
</gene>
<evidence type="ECO:0000259" key="1">
    <source>
        <dbReference type="Pfam" id="PF07693"/>
    </source>
</evidence>
<dbReference type="Pfam" id="PF07693">
    <property type="entry name" value="KAP_NTPase"/>
    <property type="match status" value="1"/>
</dbReference>
<dbReference type="eggNOG" id="COG4928">
    <property type="taxonomic scope" value="Bacteria"/>
</dbReference>
<sequence>MHQIGYCDLPATEDELDFTPAVVALATIVQEAQRDDTPLTVGVYGEWGSGKTSLMRMILSRLDHNRCMPVWFDAWRYAQNETLWRALLLCVVENLREYVTHDAAWVQALAERQQRIDSRQPPYDPEALTRRLDDLATSLYRSIDREEPGEIQFQWDAAGRLVAGAVVRAGFSYIPILGQMSAAVEKAAEKLGEEPYADTLRDLFQRERTRIYREQVQSLEQFHTQLKELVKELVSDLDRRLVVFIDDLDRCLPEQAIGVLEALKVFLDIPGCVFVLGIDREIIERGIRVRYKEFALHGAAGSEPFPVAERDYLEKIVQVPFRLPPLAPSTIKRFLQRRLPAVAGMSDAERTQVADLMTTGLLRNPRKVKRSFNIFRLHLTLDRAQGKQTAAGLIAKLTVIQSSFPDLYEKIARDPKLLRVYEAIPRGIPLPNPIPEEQRMEMGKQDQRLHTMLNQQPYYKDLTDAELDELVYQSKATA</sequence>
<dbReference type="Gene3D" id="3.40.50.300">
    <property type="entry name" value="P-loop containing nucleotide triphosphate hydrolases"/>
    <property type="match status" value="1"/>
</dbReference>
<reference evidence="2 3" key="1">
    <citation type="journal article" date="2011" name="J. Bacteriol.">
        <title>Draft genome sequence of the anoxygenic filamentous phototrophic bacterium Oscillochloris trichoides subsp. DG-6.</title>
        <authorList>
            <person name="Kuznetsov B.B."/>
            <person name="Ivanovsky R.N."/>
            <person name="Keppen O.I."/>
            <person name="Sukhacheva M.V."/>
            <person name="Bumazhkin B.K."/>
            <person name="Patutina E.O."/>
            <person name="Beletsky A.V."/>
            <person name="Mardanov A.V."/>
            <person name="Baslerov R.V."/>
            <person name="Panteleeva A.N."/>
            <person name="Kolganova T.V."/>
            <person name="Ravin N.V."/>
            <person name="Skryabin K.G."/>
        </authorList>
    </citation>
    <scope>NUCLEOTIDE SEQUENCE [LARGE SCALE GENOMIC DNA]</scope>
    <source>
        <strain evidence="2 3">DG-6</strain>
    </source>
</reference>
<dbReference type="Proteomes" id="UP000054010">
    <property type="component" value="Unassembled WGS sequence"/>
</dbReference>
<dbReference type="SUPFAM" id="SSF52540">
    <property type="entry name" value="P-loop containing nucleoside triphosphate hydrolases"/>
    <property type="match status" value="1"/>
</dbReference>
<proteinExistence type="predicted"/>
<feature type="domain" description="KAP NTPase" evidence="1">
    <location>
        <begin position="23"/>
        <end position="378"/>
    </location>
</feature>
<keyword evidence="3" id="KW-1185">Reference proteome</keyword>